<keyword evidence="2" id="KW-1185">Reference proteome</keyword>
<dbReference type="EMBL" id="FXAG01000004">
    <property type="protein sequence ID" value="SMF07866.1"/>
    <property type="molecule type" value="Genomic_DNA"/>
</dbReference>
<dbReference type="SUPFAM" id="SSF48150">
    <property type="entry name" value="DNA-glycosylase"/>
    <property type="match status" value="1"/>
</dbReference>
<sequence length="235" mass="26738">MLKQNEISMVFNYRWLYDTVRKRFESDEAMEAFLPKALTPEELKHKGDDRYLSAMSQRIFQAGIQHSVVDAKWPAFEKAFSGFAPEQMVLLSPEHIESHMKNDRIIRDRTKLKTIPKNAQFILDIRQEHGSSFGEFIANWPSTNIIGLWRLLAKRGSRLGGRSAAGFLRLAGKDTFLLTSDVIARLLAAGIIGHEPTSQRDMQIVQDAFNELQQSSGRLLCQLSAMLSLSINPRF</sequence>
<organism evidence="1 2">
    <name type="scientific">Pseudogulbenkiania subflava DSM 22618</name>
    <dbReference type="NCBI Taxonomy" id="1123014"/>
    <lineage>
        <taxon>Bacteria</taxon>
        <taxon>Pseudomonadati</taxon>
        <taxon>Pseudomonadota</taxon>
        <taxon>Betaproteobacteria</taxon>
        <taxon>Neisseriales</taxon>
        <taxon>Chromobacteriaceae</taxon>
        <taxon>Pseudogulbenkiania</taxon>
    </lineage>
</organism>
<proteinExistence type="predicted"/>
<dbReference type="PANTHER" id="PTHR30037">
    <property type="entry name" value="DNA-3-METHYLADENINE GLYCOSYLASE 1"/>
    <property type="match status" value="1"/>
</dbReference>
<protein>
    <submittedName>
        <fullName evidence="1">DNA-3-methyladenine glycosylase I</fullName>
    </submittedName>
</protein>
<dbReference type="InterPro" id="IPR011257">
    <property type="entry name" value="DNA_glycosylase"/>
</dbReference>
<dbReference type="GO" id="GO:0006284">
    <property type="term" value="P:base-excision repair"/>
    <property type="evidence" value="ECO:0007669"/>
    <property type="project" value="InterPro"/>
</dbReference>
<name>A0A1Y6BGD9_9NEIS</name>
<dbReference type="STRING" id="1123014.SAMN02745746_01151"/>
<dbReference type="AlphaFoldDB" id="A0A1Y6BGD9"/>
<accession>A0A1Y6BGD9</accession>
<dbReference type="InterPro" id="IPR052891">
    <property type="entry name" value="DNA-3mA_glycosylase"/>
</dbReference>
<dbReference type="PANTHER" id="PTHR30037:SF3">
    <property type="entry name" value="BLR0857 PROTEIN"/>
    <property type="match status" value="1"/>
</dbReference>
<dbReference type="InterPro" id="IPR005019">
    <property type="entry name" value="Adenine_glyco"/>
</dbReference>
<dbReference type="Gene3D" id="1.10.340.30">
    <property type="entry name" value="Hypothetical protein, domain 2"/>
    <property type="match status" value="1"/>
</dbReference>
<gene>
    <name evidence="1" type="ORF">SAMN02745746_01151</name>
</gene>
<dbReference type="RefSeq" id="WP_085275470.1">
    <property type="nucleotide sequence ID" value="NZ_FXAG01000004.1"/>
</dbReference>
<dbReference type="Proteomes" id="UP000192920">
    <property type="component" value="Unassembled WGS sequence"/>
</dbReference>
<evidence type="ECO:0000313" key="2">
    <source>
        <dbReference type="Proteomes" id="UP000192920"/>
    </source>
</evidence>
<reference evidence="2" key="1">
    <citation type="submission" date="2017-04" db="EMBL/GenBank/DDBJ databases">
        <authorList>
            <person name="Varghese N."/>
            <person name="Submissions S."/>
        </authorList>
    </citation>
    <scope>NUCLEOTIDE SEQUENCE [LARGE SCALE GENOMIC DNA]</scope>
    <source>
        <strain evidence="2">DSM 22618</strain>
    </source>
</reference>
<evidence type="ECO:0000313" key="1">
    <source>
        <dbReference type="EMBL" id="SMF07866.1"/>
    </source>
</evidence>
<dbReference type="Pfam" id="PF03352">
    <property type="entry name" value="Adenine_glyco"/>
    <property type="match status" value="1"/>
</dbReference>
<dbReference type="GO" id="GO:0008725">
    <property type="term" value="F:DNA-3-methyladenine glycosylase activity"/>
    <property type="evidence" value="ECO:0007669"/>
    <property type="project" value="InterPro"/>
</dbReference>